<proteinExistence type="predicted"/>
<name>A0A382C0N5_9ZZZZ</name>
<keyword evidence="1" id="KW-0812">Transmembrane</keyword>
<evidence type="ECO:0000313" key="2">
    <source>
        <dbReference type="EMBL" id="SVB19332.1"/>
    </source>
</evidence>
<feature type="transmembrane region" description="Helical" evidence="1">
    <location>
        <begin position="130"/>
        <end position="150"/>
    </location>
</feature>
<accession>A0A382C0N5</accession>
<reference evidence="2" key="1">
    <citation type="submission" date="2018-05" db="EMBL/GenBank/DDBJ databases">
        <authorList>
            <person name="Lanie J.A."/>
            <person name="Ng W.-L."/>
            <person name="Kazmierczak K.M."/>
            <person name="Andrzejewski T.M."/>
            <person name="Davidsen T.M."/>
            <person name="Wayne K.J."/>
            <person name="Tettelin H."/>
            <person name="Glass J.I."/>
            <person name="Rusch D."/>
            <person name="Podicherti R."/>
            <person name="Tsui H.-C.T."/>
            <person name="Winkler M.E."/>
        </authorList>
    </citation>
    <scope>NUCLEOTIDE SEQUENCE</scope>
</reference>
<dbReference type="AlphaFoldDB" id="A0A382C0N5"/>
<gene>
    <name evidence="2" type="ORF">METZ01_LOCUS172186</name>
</gene>
<organism evidence="2">
    <name type="scientific">marine metagenome</name>
    <dbReference type="NCBI Taxonomy" id="408172"/>
    <lineage>
        <taxon>unclassified sequences</taxon>
        <taxon>metagenomes</taxon>
        <taxon>ecological metagenomes</taxon>
    </lineage>
</organism>
<evidence type="ECO:0000256" key="1">
    <source>
        <dbReference type="SAM" id="Phobius"/>
    </source>
</evidence>
<feature type="transmembrane region" description="Helical" evidence="1">
    <location>
        <begin position="77"/>
        <end position="96"/>
    </location>
</feature>
<dbReference type="EMBL" id="UINC01032149">
    <property type="protein sequence ID" value="SVB19332.1"/>
    <property type="molecule type" value="Genomic_DNA"/>
</dbReference>
<protein>
    <submittedName>
        <fullName evidence="2">Uncharacterized protein</fullName>
    </submittedName>
</protein>
<keyword evidence="1" id="KW-0472">Membrane</keyword>
<sequence length="157" mass="16874">MSTVLVPPQVQPQSIREQWISGPLPKGDLTMGDRIKPIIGAGFAGAVTSYFAVTMLVNPAMANAGSSPAFEPLVPNMVASMALYWIVAIVFFDWAVQKSGQAMHTAWVIALSQILLVDFSYVMVGRRELTPALVSVGTLLVIWSATAFVYDKLSDAA</sequence>
<feature type="transmembrane region" description="Helical" evidence="1">
    <location>
        <begin position="38"/>
        <end position="57"/>
    </location>
</feature>
<keyword evidence="1" id="KW-1133">Transmembrane helix</keyword>
<feature type="transmembrane region" description="Helical" evidence="1">
    <location>
        <begin position="105"/>
        <end position="124"/>
    </location>
</feature>